<comment type="similarity">
    <text evidence="5">Belongs to the SRP19 family.</text>
</comment>
<dbReference type="RefSeq" id="WP_052747696.1">
    <property type="nucleotide sequence ID" value="NZ_CP011267.1"/>
</dbReference>
<keyword evidence="3 5" id="KW-0733">Signal recognition particle</keyword>
<dbReference type="GeneID" id="24802600"/>
<evidence type="ECO:0000256" key="4">
    <source>
        <dbReference type="ARBA" id="ARBA00023274"/>
    </source>
</evidence>
<dbReference type="PANTHER" id="PTHR17453">
    <property type="entry name" value="SIGNAL RECOGNITION PARTICLE 19 KD PROTEIN"/>
    <property type="match status" value="1"/>
</dbReference>
<dbReference type="InterPro" id="IPR022938">
    <property type="entry name" value="SRP19_arc-type"/>
</dbReference>
<comment type="subcellular location">
    <subcellularLocation>
        <location evidence="1 5">Cytoplasm</location>
    </subcellularLocation>
</comment>
<dbReference type="FunCoup" id="A0A0F7IHY7">
    <property type="interactions" value="49"/>
</dbReference>
<sequence length="96" mass="11239">MSLQEGGSSYVIWTVNIDRKKSRSEGRRIPRRLAVPNVKLDELAKACEALGLSYEIEQKKYPRCWWEEGGRVRVEKKMKKSELMVKLAEKIREMRG</sequence>
<dbReference type="GO" id="GO:0008312">
    <property type="term" value="F:7S RNA binding"/>
    <property type="evidence" value="ECO:0007669"/>
    <property type="project" value="UniProtKB-UniRule"/>
</dbReference>
<comment type="function">
    <text evidence="5">Involved in targeting and insertion of nascent membrane proteins into the cytoplasmic membrane. Binds directly to 7S RNA and mediates binding of the 54 kDa subunit of the SRP.</text>
</comment>
<organism evidence="6 7">
    <name type="scientific">Geoglobus ahangari</name>
    <dbReference type="NCBI Taxonomy" id="113653"/>
    <lineage>
        <taxon>Archaea</taxon>
        <taxon>Methanobacteriati</taxon>
        <taxon>Methanobacteriota</taxon>
        <taxon>Archaeoglobi</taxon>
        <taxon>Archaeoglobales</taxon>
        <taxon>Archaeoglobaceae</taxon>
        <taxon>Geoglobus</taxon>
    </lineage>
</organism>
<evidence type="ECO:0000256" key="3">
    <source>
        <dbReference type="ARBA" id="ARBA00023135"/>
    </source>
</evidence>
<dbReference type="Pfam" id="PF01922">
    <property type="entry name" value="SRP19"/>
    <property type="match status" value="1"/>
</dbReference>
<evidence type="ECO:0000256" key="1">
    <source>
        <dbReference type="ARBA" id="ARBA00004496"/>
    </source>
</evidence>
<accession>A0A0F7IHY7</accession>
<dbReference type="Proteomes" id="UP000034723">
    <property type="component" value="Chromosome"/>
</dbReference>
<dbReference type="HAMAP" id="MF_00305">
    <property type="entry name" value="SRP19"/>
    <property type="match status" value="1"/>
</dbReference>
<dbReference type="STRING" id="113653.GAH_00012"/>
<reference evidence="6 7" key="1">
    <citation type="submission" date="2015-04" db="EMBL/GenBank/DDBJ databases">
        <title>The complete genome sequence of the hyperthermophilic, obligate iron-reducing archaeon Geoglobus ahangari strain 234T.</title>
        <authorList>
            <person name="Manzella M.P."/>
            <person name="Holmes D.E."/>
            <person name="Rocheleau J.M."/>
            <person name="Chung A."/>
            <person name="Reguera G."/>
            <person name="Kashefi K."/>
        </authorList>
    </citation>
    <scope>NUCLEOTIDE SEQUENCE [LARGE SCALE GENOMIC DNA]</scope>
    <source>
        <strain evidence="6 7">234</strain>
    </source>
</reference>
<dbReference type="EMBL" id="CP011267">
    <property type="protein sequence ID" value="AKG92623.1"/>
    <property type="molecule type" value="Genomic_DNA"/>
</dbReference>
<gene>
    <name evidence="5" type="primary">srp19</name>
    <name evidence="6" type="ORF">GAH_00012</name>
</gene>
<protein>
    <recommendedName>
        <fullName evidence="5">Signal recognition particle 19 kDa protein</fullName>
        <shortName evidence="5">SRP19</shortName>
    </recommendedName>
</protein>
<keyword evidence="5" id="KW-0694">RNA-binding</keyword>
<dbReference type="InterPro" id="IPR036521">
    <property type="entry name" value="SRP19-like_sf"/>
</dbReference>
<dbReference type="HOGENOM" id="CLU_169299_1_0_2"/>
<evidence type="ECO:0000256" key="5">
    <source>
        <dbReference type="HAMAP-Rule" id="MF_00305"/>
    </source>
</evidence>
<evidence type="ECO:0000313" key="6">
    <source>
        <dbReference type="EMBL" id="AKG92623.1"/>
    </source>
</evidence>
<keyword evidence="7" id="KW-1185">Reference proteome</keyword>
<keyword evidence="4 5" id="KW-0687">Ribonucleoprotein</keyword>
<dbReference type="GO" id="GO:0006617">
    <property type="term" value="P:SRP-dependent cotranslational protein targeting to membrane, signal sequence recognition"/>
    <property type="evidence" value="ECO:0007669"/>
    <property type="project" value="TreeGrafter"/>
</dbReference>
<evidence type="ECO:0000256" key="2">
    <source>
        <dbReference type="ARBA" id="ARBA00022490"/>
    </source>
</evidence>
<dbReference type="GO" id="GO:0048500">
    <property type="term" value="C:signal recognition particle"/>
    <property type="evidence" value="ECO:0007669"/>
    <property type="project" value="UniProtKB-UniRule"/>
</dbReference>
<evidence type="ECO:0000313" key="7">
    <source>
        <dbReference type="Proteomes" id="UP000034723"/>
    </source>
</evidence>
<name>A0A0F7IHY7_9EURY</name>
<dbReference type="OrthoDB" id="56356at2157"/>
<dbReference type="InParanoid" id="A0A0F7IHY7"/>
<dbReference type="KEGG" id="gah:GAH_00012"/>
<comment type="subunit">
    <text evidence="5">Part of the signal recognition particle protein translocation system, which is composed of SRP and FtsY. Archaeal SRP consists of a 7S RNA molecule of 300 nucleotides and two protein subunits: SRP54 and SRP19.</text>
</comment>
<dbReference type="InterPro" id="IPR002778">
    <property type="entry name" value="Signal_recog_particle_SRP19"/>
</dbReference>
<dbReference type="AlphaFoldDB" id="A0A0F7IHY7"/>
<proteinExistence type="inferred from homology"/>
<dbReference type="Gene3D" id="3.30.56.30">
    <property type="entry name" value="Signal recognition particle, SRP19-like subunit"/>
    <property type="match status" value="1"/>
</dbReference>
<keyword evidence="2 5" id="KW-0963">Cytoplasm</keyword>
<dbReference type="SUPFAM" id="SSF69695">
    <property type="entry name" value="SRP19"/>
    <property type="match status" value="1"/>
</dbReference>
<dbReference type="PANTHER" id="PTHR17453:SF0">
    <property type="entry name" value="SIGNAL RECOGNITION PARTICLE 19 KDA PROTEIN"/>
    <property type="match status" value="1"/>
</dbReference>